<keyword evidence="2" id="KW-1185">Reference proteome</keyword>
<dbReference type="EMBL" id="CM023472">
    <property type="protein sequence ID" value="KAH7958901.1"/>
    <property type="molecule type" value="Genomic_DNA"/>
</dbReference>
<evidence type="ECO:0000313" key="1">
    <source>
        <dbReference type="EMBL" id="KAH7958901.1"/>
    </source>
</evidence>
<comment type="caution">
    <text evidence="1">The sequence shown here is derived from an EMBL/GenBank/DDBJ whole genome shotgun (WGS) entry which is preliminary data.</text>
</comment>
<name>A0ACB8D3C6_DERSI</name>
<proteinExistence type="predicted"/>
<sequence>MNETVTYPHAINIIQARHFGENGACLYTFEGRRVPSYLYFRDVEFRCRPFRPVTQVCHCCLRTGHRHDICPYPQERRCGNCGVLNPDEHHERCLPRCLTCGSDDHPTIDLGCPARQRGLGPRVVKEECQDPKRHNTTPPRRDTKQPPTTRSCAVRCEKRGHVASTPATRTHPSTWLGGKTGAHEFIQFDNRREHGSIPTASATTAPPGRR</sequence>
<reference evidence="1" key="1">
    <citation type="submission" date="2020-05" db="EMBL/GenBank/DDBJ databases">
        <title>Large-scale comparative analyses of tick genomes elucidate their genetic diversity and vector capacities.</title>
        <authorList>
            <person name="Jia N."/>
            <person name="Wang J."/>
            <person name="Shi W."/>
            <person name="Du L."/>
            <person name="Sun Y."/>
            <person name="Zhan W."/>
            <person name="Jiang J."/>
            <person name="Wang Q."/>
            <person name="Zhang B."/>
            <person name="Ji P."/>
            <person name="Sakyi L.B."/>
            <person name="Cui X."/>
            <person name="Yuan T."/>
            <person name="Jiang B."/>
            <person name="Yang W."/>
            <person name="Lam T.T.-Y."/>
            <person name="Chang Q."/>
            <person name="Ding S."/>
            <person name="Wang X."/>
            <person name="Zhu J."/>
            <person name="Ruan X."/>
            <person name="Zhao L."/>
            <person name="Wei J."/>
            <person name="Que T."/>
            <person name="Du C."/>
            <person name="Cheng J."/>
            <person name="Dai P."/>
            <person name="Han X."/>
            <person name="Huang E."/>
            <person name="Gao Y."/>
            <person name="Liu J."/>
            <person name="Shao H."/>
            <person name="Ye R."/>
            <person name="Li L."/>
            <person name="Wei W."/>
            <person name="Wang X."/>
            <person name="Wang C."/>
            <person name="Yang T."/>
            <person name="Huo Q."/>
            <person name="Li W."/>
            <person name="Guo W."/>
            <person name="Chen H."/>
            <person name="Zhou L."/>
            <person name="Ni X."/>
            <person name="Tian J."/>
            <person name="Zhou Y."/>
            <person name="Sheng Y."/>
            <person name="Liu T."/>
            <person name="Pan Y."/>
            <person name="Xia L."/>
            <person name="Li J."/>
            <person name="Zhao F."/>
            <person name="Cao W."/>
        </authorList>
    </citation>
    <scope>NUCLEOTIDE SEQUENCE</scope>
    <source>
        <strain evidence="1">Dsil-2018</strain>
    </source>
</reference>
<dbReference type="Proteomes" id="UP000821865">
    <property type="component" value="Chromosome 3"/>
</dbReference>
<evidence type="ECO:0000313" key="2">
    <source>
        <dbReference type="Proteomes" id="UP000821865"/>
    </source>
</evidence>
<accession>A0ACB8D3C6</accession>
<protein>
    <submittedName>
        <fullName evidence="1">Uncharacterized protein</fullName>
    </submittedName>
</protein>
<organism evidence="1 2">
    <name type="scientific">Dermacentor silvarum</name>
    <name type="common">Tick</name>
    <dbReference type="NCBI Taxonomy" id="543639"/>
    <lineage>
        <taxon>Eukaryota</taxon>
        <taxon>Metazoa</taxon>
        <taxon>Ecdysozoa</taxon>
        <taxon>Arthropoda</taxon>
        <taxon>Chelicerata</taxon>
        <taxon>Arachnida</taxon>
        <taxon>Acari</taxon>
        <taxon>Parasitiformes</taxon>
        <taxon>Ixodida</taxon>
        <taxon>Ixodoidea</taxon>
        <taxon>Ixodidae</taxon>
        <taxon>Rhipicephalinae</taxon>
        <taxon>Dermacentor</taxon>
    </lineage>
</organism>
<gene>
    <name evidence="1" type="ORF">HPB49_006367</name>
</gene>